<keyword evidence="8" id="KW-0732">Signal</keyword>
<dbReference type="PROSITE" id="PS51354">
    <property type="entry name" value="GLUTAREDOXIN_2"/>
    <property type="match status" value="1"/>
</dbReference>
<sequence length="135" mass="14821">MNLVTGVLLGLLVIVLVVKANPKPQTVSKEIVDQVQKMIDDNPVFVATKSYCPYCKETLKTLFDVMKVPVGDALVLQLDTMDDGNEIQVALKQLNGQSTVPSIYIGQEFIGGNSDLQKLYASGELKNKLQKVVRI</sequence>
<dbReference type="Proteomes" id="UP000196158">
    <property type="component" value="Unassembled WGS sequence"/>
</dbReference>
<name>A0A1X7R704_9SACH</name>
<dbReference type="InterPro" id="IPR011899">
    <property type="entry name" value="Glutaredoxin_euk/vir"/>
</dbReference>
<dbReference type="FunFam" id="3.40.30.10:FF:000026">
    <property type="entry name" value="Glutaredoxin 2"/>
    <property type="match status" value="1"/>
</dbReference>
<evidence type="ECO:0000256" key="1">
    <source>
        <dbReference type="ARBA" id="ARBA00000217"/>
    </source>
</evidence>
<dbReference type="PANTHER" id="PTHR45694:SF18">
    <property type="entry name" value="GLUTAREDOXIN-1-RELATED"/>
    <property type="match status" value="1"/>
</dbReference>
<gene>
    <name evidence="10" type="ORF">KASA_0K00440G</name>
</gene>
<dbReference type="InterPro" id="IPR002109">
    <property type="entry name" value="Glutaredoxin"/>
</dbReference>
<dbReference type="GO" id="GO:0015038">
    <property type="term" value="F:glutathione disulfide oxidoreductase activity"/>
    <property type="evidence" value="ECO:0007669"/>
    <property type="project" value="TreeGrafter"/>
</dbReference>
<keyword evidence="3" id="KW-0249">Electron transport</keyword>
<dbReference type="Gene3D" id="3.40.30.10">
    <property type="entry name" value="Glutaredoxin"/>
    <property type="match status" value="1"/>
</dbReference>
<comment type="catalytic activity">
    <reaction evidence="6">
        <text>1-chloro-2,4-dinitrobenzene + glutathione = 2,4-dinitrophenyl-S-glutathione + chloride + H(+)</text>
        <dbReference type="Rhea" id="RHEA:51220"/>
        <dbReference type="ChEBI" id="CHEBI:15378"/>
        <dbReference type="ChEBI" id="CHEBI:17996"/>
        <dbReference type="ChEBI" id="CHEBI:34718"/>
        <dbReference type="ChEBI" id="CHEBI:57925"/>
        <dbReference type="ChEBI" id="CHEBI:133977"/>
        <dbReference type="EC" id="2.5.1.18"/>
    </reaction>
</comment>
<dbReference type="STRING" id="1789683.A0A1X7R704"/>
<evidence type="ECO:0000256" key="8">
    <source>
        <dbReference type="SAM" id="SignalP"/>
    </source>
</evidence>
<proteinExistence type="predicted"/>
<evidence type="ECO:0000256" key="5">
    <source>
        <dbReference type="ARBA" id="ARBA00023284"/>
    </source>
</evidence>
<accession>A0A1X7R704</accession>
<keyword evidence="2" id="KW-0813">Transport</keyword>
<evidence type="ECO:0000313" key="11">
    <source>
        <dbReference type="Proteomes" id="UP000196158"/>
    </source>
</evidence>
<evidence type="ECO:0000256" key="3">
    <source>
        <dbReference type="ARBA" id="ARBA00022982"/>
    </source>
</evidence>
<dbReference type="AlphaFoldDB" id="A0A1X7R704"/>
<dbReference type="PRINTS" id="PR00160">
    <property type="entry name" value="GLUTAREDOXIN"/>
</dbReference>
<dbReference type="Pfam" id="PF00462">
    <property type="entry name" value="Glutaredoxin"/>
    <property type="match status" value="1"/>
</dbReference>
<keyword evidence="11" id="KW-1185">Reference proteome</keyword>
<feature type="signal peptide" evidence="8">
    <location>
        <begin position="1"/>
        <end position="20"/>
    </location>
</feature>
<dbReference type="GO" id="GO:0004602">
    <property type="term" value="F:glutathione peroxidase activity"/>
    <property type="evidence" value="ECO:0007669"/>
    <property type="project" value="UniProtKB-EC"/>
</dbReference>
<organism evidence="10 11">
    <name type="scientific">Maudiozyma saulgeensis</name>
    <dbReference type="NCBI Taxonomy" id="1789683"/>
    <lineage>
        <taxon>Eukaryota</taxon>
        <taxon>Fungi</taxon>
        <taxon>Dikarya</taxon>
        <taxon>Ascomycota</taxon>
        <taxon>Saccharomycotina</taxon>
        <taxon>Saccharomycetes</taxon>
        <taxon>Saccharomycetales</taxon>
        <taxon>Saccharomycetaceae</taxon>
        <taxon>Maudiozyma</taxon>
    </lineage>
</organism>
<evidence type="ECO:0000259" key="9">
    <source>
        <dbReference type="Pfam" id="PF00462"/>
    </source>
</evidence>
<dbReference type="GO" id="GO:0004364">
    <property type="term" value="F:glutathione transferase activity"/>
    <property type="evidence" value="ECO:0007669"/>
    <property type="project" value="UniProtKB-EC"/>
</dbReference>
<dbReference type="OrthoDB" id="418495at2759"/>
<protein>
    <submittedName>
        <fullName evidence="10">Similar to Saccharomyces cerevisiae YDR513W GRX2 Cytoplasmic glutaredoxin</fullName>
    </submittedName>
</protein>
<evidence type="ECO:0000256" key="6">
    <source>
        <dbReference type="ARBA" id="ARBA00035808"/>
    </source>
</evidence>
<dbReference type="InterPro" id="IPR036249">
    <property type="entry name" value="Thioredoxin-like_sf"/>
</dbReference>
<dbReference type="GO" id="GO:0034599">
    <property type="term" value="P:cellular response to oxidative stress"/>
    <property type="evidence" value="ECO:0007669"/>
    <property type="project" value="TreeGrafter"/>
</dbReference>
<feature type="chain" id="PRO_5012598063" evidence="8">
    <location>
        <begin position="21"/>
        <end position="135"/>
    </location>
</feature>
<evidence type="ECO:0000256" key="4">
    <source>
        <dbReference type="ARBA" id="ARBA00023157"/>
    </source>
</evidence>
<evidence type="ECO:0000256" key="2">
    <source>
        <dbReference type="ARBA" id="ARBA00022448"/>
    </source>
</evidence>
<dbReference type="CDD" id="cd03419">
    <property type="entry name" value="GRX_GRXh_1_2_like"/>
    <property type="match status" value="1"/>
</dbReference>
<evidence type="ECO:0000256" key="7">
    <source>
        <dbReference type="ARBA" id="ARBA00047960"/>
    </source>
</evidence>
<evidence type="ECO:0000313" key="10">
    <source>
        <dbReference type="EMBL" id="SMN21402.1"/>
    </source>
</evidence>
<dbReference type="GO" id="GO:0005634">
    <property type="term" value="C:nucleus"/>
    <property type="evidence" value="ECO:0007669"/>
    <property type="project" value="TreeGrafter"/>
</dbReference>
<comment type="catalytic activity">
    <reaction evidence="1">
        <text>2 glutathione + H2O2 = glutathione disulfide + 2 H2O</text>
        <dbReference type="Rhea" id="RHEA:16833"/>
        <dbReference type="ChEBI" id="CHEBI:15377"/>
        <dbReference type="ChEBI" id="CHEBI:16240"/>
        <dbReference type="ChEBI" id="CHEBI:57925"/>
        <dbReference type="ChEBI" id="CHEBI:58297"/>
        <dbReference type="EC" id="1.11.1.9"/>
    </reaction>
</comment>
<dbReference type="GO" id="GO:0005737">
    <property type="term" value="C:cytoplasm"/>
    <property type="evidence" value="ECO:0007669"/>
    <property type="project" value="TreeGrafter"/>
</dbReference>
<dbReference type="PANTHER" id="PTHR45694">
    <property type="entry name" value="GLUTAREDOXIN 2"/>
    <property type="match status" value="1"/>
</dbReference>
<dbReference type="InterPro" id="IPR014025">
    <property type="entry name" value="Glutaredoxin_subgr"/>
</dbReference>
<dbReference type="EMBL" id="FXLY01000008">
    <property type="protein sequence ID" value="SMN21402.1"/>
    <property type="molecule type" value="Genomic_DNA"/>
</dbReference>
<reference evidence="10 11" key="1">
    <citation type="submission" date="2017-04" db="EMBL/GenBank/DDBJ databases">
        <authorList>
            <person name="Afonso C.L."/>
            <person name="Miller P.J."/>
            <person name="Scott M.A."/>
            <person name="Spackman E."/>
            <person name="Goraichik I."/>
            <person name="Dimitrov K.M."/>
            <person name="Suarez D.L."/>
            <person name="Swayne D.E."/>
        </authorList>
    </citation>
    <scope>NUCLEOTIDE SEQUENCE [LARGE SCALE GENOMIC DNA]</scope>
</reference>
<dbReference type="SUPFAM" id="SSF52833">
    <property type="entry name" value="Thioredoxin-like"/>
    <property type="match status" value="1"/>
</dbReference>
<comment type="catalytic activity">
    <reaction evidence="7">
        <text>RX + glutathione = an S-substituted glutathione + a halide anion + H(+)</text>
        <dbReference type="Rhea" id="RHEA:16437"/>
        <dbReference type="ChEBI" id="CHEBI:15378"/>
        <dbReference type="ChEBI" id="CHEBI:16042"/>
        <dbReference type="ChEBI" id="CHEBI:17792"/>
        <dbReference type="ChEBI" id="CHEBI:57925"/>
        <dbReference type="ChEBI" id="CHEBI:90779"/>
        <dbReference type="EC" id="2.5.1.18"/>
    </reaction>
</comment>
<dbReference type="InterPro" id="IPR011767">
    <property type="entry name" value="GLR_AS"/>
</dbReference>
<dbReference type="NCBIfam" id="TIGR02180">
    <property type="entry name" value="GRX_euk"/>
    <property type="match status" value="1"/>
</dbReference>
<feature type="domain" description="Glutaredoxin" evidence="9">
    <location>
        <begin position="44"/>
        <end position="110"/>
    </location>
</feature>
<keyword evidence="5" id="KW-0676">Redox-active center</keyword>
<keyword evidence="4" id="KW-1015">Disulfide bond</keyword>
<dbReference type="PROSITE" id="PS00195">
    <property type="entry name" value="GLUTAREDOXIN_1"/>
    <property type="match status" value="1"/>
</dbReference>